<sequence length="108" mass="11799">MLQVDDALAPRQAGDAVTVASLPGEVRFQFSSLALTGVLSRRVSTGRFARQVAVREGAEKRRKDICLPFWPTMSRAFRCPVQAHPLVVADEQPGGLNKGAVFTDRSFL</sequence>
<dbReference type="Proteomes" id="UP000280346">
    <property type="component" value="Unassembled WGS sequence"/>
</dbReference>
<dbReference type="EMBL" id="RZIJ01000013">
    <property type="protein sequence ID" value="RUQ68897.1"/>
    <property type="molecule type" value="Genomic_DNA"/>
</dbReference>
<proteinExistence type="predicted"/>
<protein>
    <submittedName>
        <fullName evidence="1">Uncharacterized protein</fullName>
    </submittedName>
</protein>
<dbReference type="AlphaFoldDB" id="A0A433J6S6"/>
<organism evidence="1 2">
    <name type="scientific">Azospirillum doebereinerae</name>
    <dbReference type="NCBI Taxonomy" id="92933"/>
    <lineage>
        <taxon>Bacteria</taxon>
        <taxon>Pseudomonadati</taxon>
        <taxon>Pseudomonadota</taxon>
        <taxon>Alphaproteobacteria</taxon>
        <taxon>Rhodospirillales</taxon>
        <taxon>Azospirillaceae</taxon>
        <taxon>Azospirillum</taxon>
    </lineage>
</organism>
<dbReference type="RefSeq" id="WP_127000032.1">
    <property type="nucleotide sequence ID" value="NZ_CP173195.1"/>
</dbReference>
<evidence type="ECO:0000313" key="2">
    <source>
        <dbReference type="Proteomes" id="UP000280346"/>
    </source>
</evidence>
<gene>
    <name evidence="1" type="ORF">EJ913_17140</name>
</gene>
<comment type="caution">
    <text evidence="1">The sequence shown here is derived from an EMBL/GenBank/DDBJ whole genome shotgun (WGS) entry which is preliminary data.</text>
</comment>
<reference evidence="1 2" key="1">
    <citation type="submission" date="2018-12" db="EMBL/GenBank/DDBJ databases">
        <authorList>
            <person name="Yang Y."/>
        </authorList>
    </citation>
    <scope>NUCLEOTIDE SEQUENCE [LARGE SCALE GENOMIC DNA]</scope>
    <source>
        <strain evidence="1 2">GSF71</strain>
    </source>
</reference>
<keyword evidence="2" id="KW-1185">Reference proteome</keyword>
<accession>A0A433J6S6</accession>
<evidence type="ECO:0000313" key="1">
    <source>
        <dbReference type="EMBL" id="RUQ68897.1"/>
    </source>
</evidence>
<name>A0A433J6S6_9PROT</name>